<accession>A0A0K1RBT6</accession>
<keyword evidence="3" id="KW-1185">Reference proteome</keyword>
<gene>
    <name evidence="2" type="ORF">AK829_06650</name>
</gene>
<dbReference type="EMBL" id="CP012342">
    <property type="protein sequence ID" value="AKV58897.1"/>
    <property type="molecule type" value="Genomic_DNA"/>
</dbReference>
<dbReference type="PATRIC" id="fig|156976.3.peg.1326"/>
<dbReference type="InterPro" id="IPR016181">
    <property type="entry name" value="Acyl_CoA_acyltransferase"/>
</dbReference>
<dbReference type="Pfam" id="PF13673">
    <property type="entry name" value="Acetyltransf_10"/>
    <property type="match status" value="1"/>
</dbReference>
<reference evidence="2 3" key="1">
    <citation type="submission" date="2015-08" db="EMBL/GenBank/DDBJ databases">
        <authorList>
            <person name="Babu N.S."/>
            <person name="Beckwith C.J."/>
            <person name="Beseler K.G."/>
            <person name="Brison A."/>
            <person name="Carone J.V."/>
            <person name="Caskin T.P."/>
            <person name="Diamond M."/>
            <person name="Durham M.E."/>
            <person name="Foxe J.M."/>
            <person name="Go M."/>
            <person name="Henderson B.A."/>
            <person name="Jones I.B."/>
            <person name="McGettigan J.A."/>
            <person name="Micheletti S.J."/>
            <person name="Nasrallah M.E."/>
            <person name="Ortiz D."/>
            <person name="Piller C.R."/>
            <person name="Privatt S.R."/>
            <person name="Schneider S.L."/>
            <person name="Sharp S."/>
            <person name="Smith T.C."/>
            <person name="Stanton J.D."/>
            <person name="Ullery H.E."/>
            <person name="Wilson R.J."/>
            <person name="Serrano M.G."/>
            <person name="Buck G."/>
            <person name="Lee V."/>
            <person name="Wang Y."/>
            <person name="Carvalho R."/>
            <person name="Voegtly L."/>
            <person name="Shi R."/>
            <person name="Duckworth R."/>
            <person name="Johnson A."/>
            <person name="Loviza R."/>
            <person name="Walstead R."/>
            <person name="Shah Z."/>
            <person name="Kiflezghi M."/>
            <person name="Wade K."/>
            <person name="Ball S.L."/>
            <person name="Bradley K.W."/>
            <person name="Asai D.J."/>
            <person name="Bowman C.A."/>
            <person name="Russell D.A."/>
            <person name="Pope W.H."/>
            <person name="Jacobs-Sera D."/>
            <person name="Hendrix R.W."/>
            <person name="Hatfull G.F."/>
        </authorList>
    </citation>
    <scope>NUCLEOTIDE SEQUENCE [LARGE SCALE GENOMIC DNA]</scope>
    <source>
        <strain evidence="2 3">PUDD_83A45</strain>
    </source>
</reference>
<dbReference type="AlphaFoldDB" id="A0A0K1RBT6"/>
<proteinExistence type="predicted"/>
<dbReference type="CDD" id="cd04301">
    <property type="entry name" value="NAT_SF"/>
    <property type="match status" value="1"/>
</dbReference>
<protein>
    <submittedName>
        <fullName evidence="2">Acetyltransferase</fullName>
    </submittedName>
</protein>
<dbReference type="PROSITE" id="PS51186">
    <property type="entry name" value="GNAT"/>
    <property type="match status" value="1"/>
</dbReference>
<dbReference type="Gene3D" id="3.40.630.30">
    <property type="match status" value="1"/>
</dbReference>
<organism evidence="2 3">
    <name type="scientific">Corynebacterium riegelii</name>
    <dbReference type="NCBI Taxonomy" id="156976"/>
    <lineage>
        <taxon>Bacteria</taxon>
        <taxon>Bacillati</taxon>
        <taxon>Actinomycetota</taxon>
        <taxon>Actinomycetes</taxon>
        <taxon>Mycobacteriales</taxon>
        <taxon>Corynebacteriaceae</taxon>
        <taxon>Corynebacterium</taxon>
    </lineage>
</organism>
<keyword evidence="2" id="KW-0808">Transferase</keyword>
<dbReference type="InterPro" id="IPR000182">
    <property type="entry name" value="GNAT_dom"/>
</dbReference>
<dbReference type="GO" id="GO:0016747">
    <property type="term" value="F:acyltransferase activity, transferring groups other than amino-acyl groups"/>
    <property type="evidence" value="ECO:0007669"/>
    <property type="project" value="InterPro"/>
</dbReference>
<evidence type="ECO:0000313" key="2">
    <source>
        <dbReference type="EMBL" id="AKV58897.1"/>
    </source>
</evidence>
<feature type="domain" description="N-acetyltransferase" evidence="1">
    <location>
        <begin position="1"/>
        <end position="148"/>
    </location>
</feature>
<name>A0A0K1RBT6_9CORY</name>
<dbReference type="Proteomes" id="UP000060016">
    <property type="component" value="Chromosome"/>
</dbReference>
<evidence type="ECO:0000259" key="1">
    <source>
        <dbReference type="PROSITE" id="PS51186"/>
    </source>
</evidence>
<dbReference type="STRING" id="156976.AK829_06650"/>
<evidence type="ECO:0000313" key="3">
    <source>
        <dbReference type="Proteomes" id="UP000060016"/>
    </source>
</evidence>
<dbReference type="SUPFAM" id="SSF55729">
    <property type="entry name" value="Acyl-CoA N-acyltransferases (Nat)"/>
    <property type="match status" value="1"/>
</dbReference>
<sequence length="148" mass="16620">MTFKTLDQMSSREAFDLFRLRVDVFVAEQDCPFNELDDIDAAEDTFHVLAYDNAGRLAGCARVYPEVADGKPRARFGRFVVAPFARGTGIGPEIVRKAIAFTTRWPGDVVIEAQSGLVGYYNRFGLKEEGEEFLDGTIPHIVMRLERP</sequence>
<dbReference type="KEGG" id="crie:AK829_06650"/>